<keyword evidence="3 8" id="KW-0812">Transmembrane</keyword>
<evidence type="ECO:0000256" key="4">
    <source>
        <dbReference type="ARBA" id="ARBA00022982"/>
    </source>
</evidence>
<organism evidence="10 11">
    <name type="scientific">Hevea brasiliensis</name>
    <name type="common">Para rubber tree</name>
    <name type="synonym">Siphonia brasiliensis</name>
    <dbReference type="NCBI Taxonomy" id="3981"/>
    <lineage>
        <taxon>Eukaryota</taxon>
        <taxon>Viridiplantae</taxon>
        <taxon>Streptophyta</taxon>
        <taxon>Embryophyta</taxon>
        <taxon>Tracheophyta</taxon>
        <taxon>Spermatophyta</taxon>
        <taxon>Magnoliopsida</taxon>
        <taxon>eudicotyledons</taxon>
        <taxon>Gunneridae</taxon>
        <taxon>Pentapetalae</taxon>
        <taxon>rosids</taxon>
        <taxon>fabids</taxon>
        <taxon>Malpighiales</taxon>
        <taxon>Euphorbiaceae</taxon>
        <taxon>Crotonoideae</taxon>
        <taxon>Micrandreae</taxon>
        <taxon>Hevea</taxon>
    </lineage>
</organism>
<evidence type="ECO:0000256" key="6">
    <source>
        <dbReference type="ARBA" id="ARBA00023136"/>
    </source>
</evidence>
<evidence type="ECO:0000256" key="7">
    <source>
        <dbReference type="SAM" id="MobiDB-lite"/>
    </source>
</evidence>
<feature type="transmembrane region" description="Helical" evidence="8">
    <location>
        <begin position="502"/>
        <end position="520"/>
    </location>
</feature>
<dbReference type="Proteomes" id="UP000467840">
    <property type="component" value="Chromosome 5"/>
</dbReference>
<dbReference type="AlphaFoldDB" id="A0A6A6NI87"/>
<feature type="domain" description="Cytochrome b561" evidence="9">
    <location>
        <begin position="397"/>
        <end position="591"/>
    </location>
</feature>
<feature type="region of interest" description="Disordered" evidence="7">
    <location>
        <begin position="264"/>
        <end position="293"/>
    </location>
</feature>
<protein>
    <recommendedName>
        <fullName evidence="9">Cytochrome b561 domain-containing protein</fullName>
    </recommendedName>
</protein>
<evidence type="ECO:0000313" key="10">
    <source>
        <dbReference type="EMBL" id="KAF2324884.1"/>
    </source>
</evidence>
<dbReference type="PANTHER" id="PTHR31650:SF74">
    <property type="entry name" value="O-ACYLTRANSFERASE WSD1-LIKE"/>
    <property type="match status" value="1"/>
</dbReference>
<evidence type="ECO:0000259" key="9">
    <source>
        <dbReference type="PROSITE" id="PS50939"/>
    </source>
</evidence>
<dbReference type="EMBL" id="JAAGAX010000001">
    <property type="protein sequence ID" value="KAF2324884.1"/>
    <property type="molecule type" value="Genomic_DNA"/>
</dbReference>
<name>A0A6A6NI87_HEVBR</name>
<keyword evidence="6 8" id="KW-0472">Membrane</keyword>
<dbReference type="PROSITE" id="PS50939">
    <property type="entry name" value="CYTOCHROME_B561"/>
    <property type="match status" value="1"/>
</dbReference>
<dbReference type="SMART" id="SM00665">
    <property type="entry name" value="B561"/>
    <property type="match status" value="1"/>
</dbReference>
<dbReference type="InterPro" id="IPR006593">
    <property type="entry name" value="Cyt_b561/ferric_Rdtase_TM"/>
</dbReference>
<dbReference type="GO" id="GO:0005886">
    <property type="term" value="C:plasma membrane"/>
    <property type="evidence" value="ECO:0007669"/>
    <property type="project" value="TreeGrafter"/>
</dbReference>
<keyword evidence="2" id="KW-0813">Transport</keyword>
<keyword evidence="5 8" id="KW-1133">Transmembrane helix</keyword>
<evidence type="ECO:0000256" key="8">
    <source>
        <dbReference type="SAM" id="Phobius"/>
    </source>
</evidence>
<evidence type="ECO:0000256" key="5">
    <source>
        <dbReference type="ARBA" id="ARBA00022989"/>
    </source>
</evidence>
<feature type="transmembrane region" description="Helical" evidence="8">
    <location>
        <begin position="437"/>
        <end position="457"/>
    </location>
</feature>
<gene>
    <name evidence="10" type="ORF">GH714_021022</name>
</gene>
<dbReference type="PANTHER" id="PTHR31650">
    <property type="entry name" value="O-ACYLTRANSFERASE (WSD1-LIKE) FAMILY PROTEIN"/>
    <property type="match status" value="1"/>
</dbReference>
<sequence>MEVWWVIQLFWNSVVDVFMFLVTTLLLKDTETPVKGPPGVEFTPRRFVWRTTVNNVALGVTQAGLSRWAILQALADMMEKDGEAKWGNWIGYVILPFTIAIRDDPLDYVRKVKATVDRKKHSYEALYTFSIAEIIFKLFGIKTASALSHRTIYHTTMCFSNLVGPQEEIGFYGHPIAYIAPSSFDQPHCGDHKRRCGLWMTRETGSNEFISALAAGMKAKLIVEITSDVSPSTVALATAARHTGGRLVCILPEPVLAESKKVIRDSGPHDEDADVSVEDHQSGENNGGGATTLAAPEVDRSELCNIDTSSFLPPPYSNISGMRYVGWFNKEGHARIKQFYLQGARPSQVIADAGELDLTKVPPAVVLHGPMIYLAFQAKFEKTLTRQPIILAFGTKYPKHHRLSIHDDKTTILFDFSAGSASSGYANPGQMKKNHGILGIFAWGLLLPVGAIVARYMKHKDPLWYYLHAGIQFVGFLFALATVVLGQQLYSKINARIPAHRSIGIFVLTLSILQILAFFLRPKKDVKIRKYWNWYHGWFGRIALFFGALNVVLGIHAGSAGIGWKICYGFLISTILVTVIILEILSWMWRSETTPPPSFQMNPIS</sequence>
<proteinExistence type="predicted"/>
<evidence type="ECO:0000256" key="1">
    <source>
        <dbReference type="ARBA" id="ARBA00004370"/>
    </source>
</evidence>
<feature type="transmembrane region" description="Helical" evidence="8">
    <location>
        <begin position="567"/>
        <end position="589"/>
    </location>
</feature>
<reference evidence="10 11" key="1">
    <citation type="journal article" date="2020" name="Mol. Plant">
        <title>The Chromosome-Based Rubber Tree Genome Provides New Insights into Spurge Genome Evolution and Rubber Biosynthesis.</title>
        <authorList>
            <person name="Liu J."/>
            <person name="Shi C."/>
            <person name="Shi C.C."/>
            <person name="Li W."/>
            <person name="Zhang Q.J."/>
            <person name="Zhang Y."/>
            <person name="Li K."/>
            <person name="Lu H.F."/>
            <person name="Shi C."/>
            <person name="Zhu S.T."/>
            <person name="Xiao Z.Y."/>
            <person name="Nan H."/>
            <person name="Yue Y."/>
            <person name="Zhu X.G."/>
            <person name="Wu Y."/>
            <person name="Hong X.N."/>
            <person name="Fan G.Y."/>
            <person name="Tong Y."/>
            <person name="Zhang D."/>
            <person name="Mao C.L."/>
            <person name="Liu Y.L."/>
            <person name="Hao S.J."/>
            <person name="Liu W.Q."/>
            <person name="Lv M.Q."/>
            <person name="Zhang H.B."/>
            <person name="Liu Y."/>
            <person name="Hu-Tang G.R."/>
            <person name="Wang J.P."/>
            <person name="Wang J.H."/>
            <person name="Sun Y.H."/>
            <person name="Ni S.B."/>
            <person name="Chen W.B."/>
            <person name="Zhang X.C."/>
            <person name="Jiao Y.N."/>
            <person name="Eichler E.E."/>
            <person name="Li G.H."/>
            <person name="Liu X."/>
            <person name="Gao L.Z."/>
        </authorList>
    </citation>
    <scope>NUCLEOTIDE SEQUENCE [LARGE SCALE GENOMIC DNA]</scope>
    <source>
        <strain evidence="11">cv. GT1</strain>
        <tissue evidence="10">Leaf</tissue>
    </source>
</reference>
<keyword evidence="4" id="KW-0249">Electron transport</keyword>
<keyword evidence="11" id="KW-1185">Reference proteome</keyword>
<dbReference type="Pfam" id="PF06974">
    <property type="entry name" value="WS_DGAT_C"/>
    <property type="match status" value="1"/>
</dbReference>
<dbReference type="InterPro" id="IPR009721">
    <property type="entry name" value="O-acyltransferase_WSD1_C"/>
</dbReference>
<dbReference type="GO" id="GO:0008374">
    <property type="term" value="F:O-acyltransferase activity"/>
    <property type="evidence" value="ECO:0007669"/>
    <property type="project" value="InterPro"/>
</dbReference>
<dbReference type="Gene3D" id="1.20.120.1770">
    <property type="match status" value="1"/>
</dbReference>
<comment type="subcellular location">
    <subcellularLocation>
        <location evidence="1">Membrane</location>
    </subcellularLocation>
</comment>
<feature type="transmembrane region" description="Helical" evidence="8">
    <location>
        <begin position="6"/>
        <end position="27"/>
    </location>
</feature>
<feature type="transmembrane region" description="Helical" evidence="8">
    <location>
        <begin position="463"/>
        <end position="490"/>
    </location>
</feature>
<accession>A0A6A6NI87</accession>
<comment type="caution">
    <text evidence="10">The sequence shown here is derived from an EMBL/GenBank/DDBJ whole genome shotgun (WGS) entry which is preliminary data.</text>
</comment>
<dbReference type="GO" id="GO:0019432">
    <property type="term" value="P:triglyceride biosynthetic process"/>
    <property type="evidence" value="ECO:0007669"/>
    <property type="project" value="TreeGrafter"/>
</dbReference>
<dbReference type="CDD" id="cd08760">
    <property type="entry name" value="Cyt_b561_FRRS1_like"/>
    <property type="match status" value="1"/>
</dbReference>
<dbReference type="Pfam" id="PF07279">
    <property type="entry name" value="DUF1442"/>
    <property type="match status" value="1"/>
</dbReference>
<evidence type="ECO:0000256" key="2">
    <source>
        <dbReference type="ARBA" id="ARBA00022448"/>
    </source>
</evidence>
<dbReference type="InterPro" id="IPR045034">
    <property type="entry name" value="O-acyltransferase_WSD1-like"/>
</dbReference>
<evidence type="ECO:0000313" key="11">
    <source>
        <dbReference type="Proteomes" id="UP000467840"/>
    </source>
</evidence>
<dbReference type="InterPro" id="IPR009902">
    <property type="entry name" value="DUF1442"/>
</dbReference>
<evidence type="ECO:0000256" key="3">
    <source>
        <dbReference type="ARBA" id="ARBA00022692"/>
    </source>
</evidence>
<feature type="transmembrane region" description="Helical" evidence="8">
    <location>
        <begin position="532"/>
        <end position="555"/>
    </location>
</feature>